<dbReference type="Pfam" id="PF11138">
    <property type="entry name" value="DUF2911"/>
    <property type="match status" value="1"/>
</dbReference>
<name>A0A5B8UR27_9SPHI</name>
<dbReference type="KEGG" id="mgin:FRZ54_02715"/>
<sequence length="374" mass="41533">MIKNLLKFCLLLLSFQLAFAGTVKAQLTTLPRGGNKRASVSEGIGITNVTINYSRPGVKKREGHIWGELIPVGFTELGYGAKKPAPWRAGANENTTIEFTTDVKIEGRDLPAGRYGFFIAYDPNECVLIFSKNSTSWGNFFYDPAEDALRVNVKPVKTEKSVEYLKYEFADQTASGATVQLQWEKLMIPFKIDVDVIKTQIASFRKELRGDKALPALWQGWNQAAAFCAANKTNLEEGLMWADSATSFRFGGSTSFTPWQTKAAVLDSMGRKAEAAEIMKKALPYADQFEAYVYASGLMAAKQTKEAIAVFKMNYQKFPDNLFTNLGMACSYSAMGDYKKALEYAQKALPQAKGGNKLEVERNIRDLQNGKDIN</sequence>
<dbReference type="SUPFAM" id="SSF48452">
    <property type="entry name" value="TPR-like"/>
    <property type="match status" value="1"/>
</dbReference>
<dbReference type="RefSeq" id="WP_147030117.1">
    <property type="nucleotide sequence ID" value="NZ_CP042436.1"/>
</dbReference>
<evidence type="ECO:0000256" key="1">
    <source>
        <dbReference type="SAM" id="SignalP"/>
    </source>
</evidence>
<dbReference type="EMBL" id="CP042436">
    <property type="protein sequence ID" value="QEC61540.1"/>
    <property type="molecule type" value="Genomic_DNA"/>
</dbReference>
<dbReference type="Proteomes" id="UP000321479">
    <property type="component" value="Chromosome"/>
</dbReference>
<keyword evidence="1" id="KW-0732">Signal</keyword>
<feature type="signal peptide" evidence="1">
    <location>
        <begin position="1"/>
        <end position="20"/>
    </location>
</feature>
<dbReference type="OrthoDB" id="9808374at2"/>
<dbReference type="AlphaFoldDB" id="A0A5B8UR27"/>
<gene>
    <name evidence="2" type="ORF">FRZ54_02715</name>
</gene>
<keyword evidence="3" id="KW-1185">Reference proteome</keyword>
<protein>
    <submittedName>
        <fullName evidence="2">DUF2911 domain-containing protein</fullName>
    </submittedName>
</protein>
<feature type="chain" id="PRO_5022673730" evidence="1">
    <location>
        <begin position="21"/>
        <end position="374"/>
    </location>
</feature>
<organism evidence="2 3">
    <name type="scientific">Mucilaginibacter ginsenosidivorans</name>
    <dbReference type="NCBI Taxonomy" id="398053"/>
    <lineage>
        <taxon>Bacteria</taxon>
        <taxon>Pseudomonadati</taxon>
        <taxon>Bacteroidota</taxon>
        <taxon>Sphingobacteriia</taxon>
        <taxon>Sphingobacteriales</taxon>
        <taxon>Sphingobacteriaceae</taxon>
        <taxon>Mucilaginibacter</taxon>
    </lineage>
</organism>
<dbReference type="Gene3D" id="1.25.40.10">
    <property type="entry name" value="Tetratricopeptide repeat domain"/>
    <property type="match status" value="1"/>
</dbReference>
<accession>A0A5B8UR27</accession>
<evidence type="ECO:0000313" key="2">
    <source>
        <dbReference type="EMBL" id="QEC61540.1"/>
    </source>
</evidence>
<dbReference type="InterPro" id="IPR011990">
    <property type="entry name" value="TPR-like_helical_dom_sf"/>
</dbReference>
<proteinExistence type="predicted"/>
<evidence type="ECO:0000313" key="3">
    <source>
        <dbReference type="Proteomes" id="UP000321479"/>
    </source>
</evidence>
<dbReference type="Pfam" id="PF13181">
    <property type="entry name" value="TPR_8"/>
    <property type="match status" value="1"/>
</dbReference>
<dbReference type="InterPro" id="IPR021314">
    <property type="entry name" value="DUF2911"/>
</dbReference>
<reference evidence="2 3" key="1">
    <citation type="journal article" date="2017" name="Curr. Microbiol.">
        <title>Mucilaginibacter ginsenosidivorans sp. nov., Isolated from Soil of Ginseng Field.</title>
        <authorList>
            <person name="Kim M.M."/>
            <person name="Siddiqi M.Z."/>
            <person name="Im W.T."/>
        </authorList>
    </citation>
    <scope>NUCLEOTIDE SEQUENCE [LARGE SCALE GENOMIC DNA]</scope>
    <source>
        <strain evidence="2 3">Gsoil 3017</strain>
    </source>
</reference>
<dbReference type="InterPro" id="IPR019734">
    <property type="entry name" value="TPR_rpt"/>
</dbReference>